<protein>
    <submittedName>
        <fullName evidence="5">Peptidoglycan DD-metalloendopeptidase family protein</fullName>
    </submittedName>
</protein>
<dbReference type="Gene3D" id="2.70.70.10">
    <property type="entry name" value="Glucose Permease (Domain IIA)"/>
    <property type="match status" value="1"/>
</dbReference>
<dbReference type="Pfam" id="PF01551">
    <property type="entry name" value="Peptidase_M23"/>
    <property type="match status" value="1"/>
</dbReference>
<dbReference type="InterPro" id="IPR017853">
    <property type="entry name" value="GH"/>
</dbReference>
<evidence type="ECO:0000259" key="4">
    <source>
        <dbReference type="Pfam" id="PF01551"/>
    </source>
</evidence>
<keyword evidence="2" id="KW-0378">Hydrolase</keyword>
<dbReference type="InterPro" id="IPR016047">
    <property type="entry name" value="M23ase_b-sheet_dom"/>
</dbReference>
<dbReference type="InterPro" id="IPR011055">
    <property type="entry name" value="Dup_hybrid_motif"/>
</dbReference>
<organism evidence="5 6">
    <name type="scientific">Corynebacterium lemuris</name>
    <dbReference type="NCBI Taxonomy" id="1859292"/>
    <lineage>
        <taxon>Bacteria</taxon>
        <taxon>Bacillati</taxon>
        <taxon>Actinomycetota</taxon>
        <taxon>Actinomycetes</taxon>
        <taxon>Mycobacteriales</taxon>
        <taxon>Corynebacteriaceae</taxon>
        <taxon>Corynebacterium</taxon>
    </lineage>
</organism>
<keyword evidence="3" id="KW-0326">Glycosidase</keyword>
<evidence type="ECO:0000313" key="6">
    <source>
        <dbReference type="Proteomes" id="UP001205965"/>
    </source>
</evidence>
<sequence length="461" mass="51247">MSRQWPLKKGTYTLTSGFGPRWGVHHSGLDFGAPDGTPFYACAGGTVTHIGPASGYGQWIVIDHPASEGGGCTEYGHMWNAYATGLKVGDWVNAGQLIGYVGSNGQSTGPHLHLTVWEYGYGGKRIDPEVWLQGRPHPGETAPPSPSVKSETSQATTLFGVDLSNHQNGISCKRIADEGFRFCLIKATEGTWKDPIFRSHLKDAQGTDMHVAAYVYVRHEKNGREHAQALHDQLQGDTSVPVALDIENNSGSSVAHWKQIRDEIEKLGYKVILTYIPKWYWKDHAGRPNLVGLPPLWTSNYGAATEGYASVIYSRRDRAGWQGYGGLDVAVFQFTEKAQVAGWKIDANAFEGTEQDLARLFNSTTKDEDPFMALTDDEQRELLDKTRRVHHELTHEFQSLVRDENGVQSEWRGTLVGMVLQLDRKVENMHRDIMPWIVTTLAGTADKIRATLTRKDTPNDD</sequence>
<dbReference type="Pfam" id="PF01183">
    <property type="entry name" value="Glyco_hydro_25"/>
    <property type="match status" value="1"/>
</dbReference>
<dbReference type="SMART" id="SM00641">
    <property type="entry name" value="Glyco_25"/>
    <property type="match status" value="1"/>
</dbReference>
<gene>
    <name evidence="5" type="ORF">NYP18_09275</name>
</gene>
<reference evidence="5 6" key="1">
    <citation type="submission" date="2022-08" db="EMBL/GenBank/DDBJ databases">
        <title>YIM 101645 draft genome.</title>
        <authorList>
            <person name="Chen X."/>
        </authorList>
    </citation>
    <scope>NUCLEOTIDE SEQUENCE [LARGE SCALE GENOMIC DNA]</scope>
    <source>
        <strain evidence="5 6">YIM 101645</strain>
    </source>
</reference>
<evidence type="ECO:0000256" key="1">
    <source>
        <dbReference type="ARBA" id="ARBA00010646"/>
    </source>
</evidence>
<dbReference type="PANTHER" id="PTHR21666:SF270">
    <property type="entry name" value="MUREIN HYDROLASE ACTIVATOR ENVC"/>
    <property type="match status" value="1"/>
</dbReference>
<evidence type="ECO:0000313" key="5">
    <source>
        <dbReference type="EMBL" id="MCS5479850.1"/>
    </source>
</evidence>
<dbReference type="InterPro" id="IPR018077">
    <property type="entry name" value="Glyco_hydro_fam25_subgr"/>
</dbReference>
<dbReference type="SUPFAM" id="SSF51261">
    <property type="entry name" value="Duplicated hybrid motif"/>
    <property type="match status" value="1"/>
</dbReference>
<dbReference type="PROSITE" id="PS51904">
    <property type="entry name" value="GLYCOSYL_HYDROL_F25_2"/>
    <property type="match status" value="1"/>
</dbReference>
<dbReference type="CDD" id="cd12797">
    <property type="entry name" value="M23_peptidase"/>
    <property type="match status" value="1"/>
</dbReference>
<comment type="caution">
    <text evidence="5">The sequence shown here is derived from an EMBL/GenBank/DDBJ whole genome shotgun (WGS) entry which is preliminary data.</text>
</comment>
<feature type="domain" description="M23ase beta-sheet core" evidence="4">
    <location>
        <begin position="25"/>
        <end position="128"/>
    </location>
</feature>
<evidence type="ECO:0000256" key="2">
    <source>
        <dbReference type="ARBA" id="ARBA00022801"/>
    </source>
</evidence>
<dbReference type="Gene3D" id="3.20.20.80">
    <property type="entry name" value="Glycosidases"/>
    <property type="match status" value="1"/>
</dbReference>
<dbReference type="EMBL" id="JANWTC010000006">
    <property type="protein sequence ID" value="MCS5479850.1"/>
    <property type="molecule type" value="Genomic_DNA"/>
</dbReference>
<dbReference type="Proteomes" id="UP001205965">
    <property type="component" value="Unassembled WGS sequence"/>
</dbReference>
<dbReference type="InterPro" id="IPR002053">
    <property type="entry name" value="Glyco_hydro_25"/>
</dbReference>
<dbReference type="PANTHER" id="PTHR21666">
    <property type="entry name" value="PEPTIDASE-RELATED"/>
    <property type="match status" value="1"/>
</dbReference>
<accession>A0ABT2FX75</accession>
<evidence type="ECO:0000256" key="3">
    <source>
        <dbReference type="ARBA" id="ARBA00023295"/>
    </source>
</evidence>
<dbReference type="RefSeq" id="WP_259427921.1">
    <property type="nucleotide sequence ID" value="NZ_JANWTC010000006.1"/>
</dbReference>
<keyword evidence="6" id="KW-1185">Reference proteome</keyword>
<dbReference type="SUPFAM" id="SSF51445">
    <property type="entry name" value="(Trans)glycosidases"/>
    <property type="match status" value="1"/>
</dbReference>
<comment type="similarity">
    <text evidence="1">Belongs to the glycosyl hydrolase 25 family.</text>
</comment>
<dbReference type="InterPro" id="IPR050570">
    <property type="entry name" value="Cell_wall_metabolism_enzyme"/>
</dbReference>
<name>A0ABT2FX75_9CORY</name>
<proteinExistence type="inferred from homology"/>
<dbReference type="CDD" id="cd00599">
    <property type="entry name" value="GH25_muramidase"/>
    <property type="match status" value="1"/>
</dbReference>